<dbReference type="Gene3D" id="3.40.50.1000">
    <property type="entry name" value="HAD superfamily/HAD-like"/>
    <property type="match status" value="1"/>
</dbReference>
<dbReference type="Gene3D" id="1.10.150.240">
    <property type="entry name" value="Putative phosphatase, domain 2"/>
    <property type="match status" value="1"/>
</dbReference>
<evidence type="ECO:0000256" key="1">
    <source>
        <dbReference type="ARBA" id="ARBA00000830"/>
    </source>
</evidence>
<dbReference type="PANTHER" id="PTHR43434">
    <property type="entry name" value="PHOSPHOGLYCOLATE PHOSPHATASE"/>
    <property type="match status" value="1"/>
</dbReference>
<protein>
    <recommendedName>
        <fullName evidence="4">phosphoglycolate phosphatase</fullName>
        <ecNumber evidence="4">3.1.3.18</ecNumber>
    </recommendedName>
</protein>
<comment type="similarity">
    <text evidence="3">Belongs to the HAD-like hydrolase superfamily. CbbY/CbbZ/Gph/YieH family.</text>
</comment>
<evidence type="ECO:0000256" key="3">
    <source>
        <dbReference type="ARBA" id="ARBA00006171"/>
    </source>
</evidence>
<dbReference type="InterPro" id="IPR023214">
    <property type="entry name" value="HAD_sf"/>
</dbReference>
<dbReference type="SFLD" id="SFLDG01129">
    <property type="entry name" value="C1.5:_HAD__Beta-PGM__Phosphata"/>
    <property type="match status" value="1"/>
</dbReference>
<dbReference type="SFLD" id="SFLDS00003">
    <property type="entry name" value="Haloacid_Dehalogenase"/>
    <property type="match status" value="1"/>
</dbReference>
<evidence type="ECO:0000313" key="6">
    <source>
        <dbReference type="Proteomes" id="UP000199283"/>
    </source>
</evidence>
<name>A0A1H7N6H1_9RHOB</name>
<dbReference type="PANTHER" id="PTHR43434:SF1">
    <property type="entry name" value="PHOSPHOGLYCOLATE PHOSPHATASE"/>
    <property type="match status" value="1"/>
</dbReference>
<organism evidence="5 6">
    <name type="scientific">Jannaschia helgolandensis</name>
    <dbReference type="NCBI Taxonomy" id="188906"/>
    <lineage>
        <taxon>Bacteria</taxon>
        <taxon>Pseudomonadati</taxon>
        <taxon>Pseudomonadota</taxon>
        <taxon>Alphaproteobacteria</taxon>
        <taxon>Rhodobacterales</taxon>
        <taxon>Roseobacteraceae</taxon>
        <taxon>Jannaschia</taxon>
    </lineage>
</organism>
<comment type="catalytic activity">
    <reaction evidence="1">
        <text>2-phosphoglycolate + H2O = glycolate + phosphate</text>
        <dbReference type="Rhea" id="RHEA:14369"/>
        <dbReference type="ChEBI" id="CHEBI:15377"/>
        <dbReference type="ChEBI" id="CHEBI:29805"/>
        <dbReference type="ChEBI" id="CHEBI:43474"/>
        <dbReference type="ChEBI" id="CHEBI:58033"/>
        <dbReference type="EC" id="3.1.3.18"/>
    </reaction>
</comment>
<gene>
    <name evidence="5" type="ORF">SAMN04488526_2181</name>
</gene>
<dbReference type="PRINTS" id="PR00413">
    <property type="entry name" value="HADHALOGNASE"/>
</dbReference>
<evidence type="ECO:0000256" key="2">
    <source>
        <dbReference type="ARBA" id="ARBA00004818"/>
    </source>
</evidence>
<dbReference type="RefSeq" id="WP_092762652.1">
    <property type="nucleotide sequence ID" value="NZ_FNZQ01000003.1"/>
</dbReference>
<evidence type="ECO:0000313" key="5">
    <source>
        <dbReference type="EMBL" id="SEL19014.1"/>
    </source>
</evidence>
<dbReference type="InterPro" id="IPR006439">
    <property type="entry name" value="HAD-SF_hydro_IA"/>
</dbReference>
<comment type="pathway">
    <text evidence="2">Organic acid metabolism; glycolate biosynthesis; glycolate from 2-phosphoglycolate: step 1/1.</text>
</comment>
<dbReference type="SUPFAM" id="SSF56784">
    <property type="entry name" value="HAD-like"/>
    <property type="match status" value="1"/>
</dbReference>
<dbReference type="GO" id="GO:0008967">
    <property type="term" value="F:phosphoglycolate phosphatase activity"/>
    <property type="evidence" value="ECO:0007669"/>
    <property type="project" value="UniProtKB-EC"/>
</dbReference>
<dbReference type="AlphaFoldDB" id="A0A1H7N6H1"/>
<accession>A0A1H7N6H1</accession>
<reference evidence="5 6" key="1">
    <citation type="submission" date="2016-10" db="EMBL/GenBank/DDBJ databases">
        <authorList>
            <person name="de Groot N.N."/>
        </authorList>
    </citation>
    <scope>NUCLEOTIDE SEQUENCE [LARGE SCALE GENOMIC DNA]</scope>
    <source>
        <strain evidence="5 6">DSM 14858</strain>
    </source>
</reference>
<dbReference type="InterPro" id="IPR050155">
    <property type="entry name" value="HAD-like_hydrolase_sf"/>
</dbReference>
<proteinExistence type="inferred from homology"/>
<evidence type="ECO:0000256" key="4">
    <source>
        <dbReference type="ARBA" id="ARBA00013078"/>
    </source>
</evidence>
<sequence length="235" mass="24146">MIRAILLDKDGTLTDFRATWEAWMPGMINDLAHESGAEADTVAKAFGFDLATGRIPADGLFVTAPGHVVTAGVASAIGWPTARLSRWLAPRSHVVRQVMVPGVPQVLARLHAAGLPIGILTNADEAEAHRHLIGMGIGHLLHRVIGCDSGFGAKPDPRGAADFADALELPRGSVALVGDGRTDMAAAKGAGLVPVAVLTGTLGHADLSPLAEAVLPDITGLPAWLATRGIGVPAA</sequence>
<dbReference type="GO" id="GO:0005829">
    <property type="term" value="C:cytosol"/>
    <property type="evidence" value="ECO:0007669"/>
    <property type="project" value="TreeGrafter"/>
</dbReference>
<dbReference type="Pfam" id="PF00702">
    <property type="entry name" value="Hydrolase"/>
    <property type="match status" value="1"/>
</dbReference>
<keyword evidence="6" id="KW-1185">Reference proteome</keyword>
<dbReference type="EMBL" id="FNZQ01000003">
    <property type="protein sequence ID" value="SEL19014.1"/>
    <property type="molecule type" value="Genomic_DNA"/>
</dbReference>
<dbReference type="Proteomes" id="UP000199283">
    <property type="component" value="Unassembled WGS sequence"/>
</dbReference>
<dbReference type="InterPro" id="IPR036412">
    <property type="entry name" value="HAD-like_sf"/>
</dbReference>
<dbReference type="GO" id="GO:0006281">
    <property type="term" value="P:DNA repair"/>
    <property type="evidence" value="ECO:0007669"/>
    <property type="project" value="TreeGrafter"/>
</dbReference>
<dbReference type="OrthoDB" id="9797743at2"/>
<dbReference type="NCBIfam" id="TIGR01549">
    <property type="entry name" value="HAD-SF-IA-v1"/>
    <property type="match status" value="1"/>
</dbReference>
<dbReference type="InterPro" id="IPR023198">
    <property type="entry name" value="PGP-like_dom2"/>
</dbReference>
<dbReference type="STRING" id="188906.SAMN04488526_2181"/>
<dbReference type="EC" id="3.1.3.18" evidence="4"/>